<proteinExistence type="predicted"/>
<dbReference type="Proteomes" id="UP000054843">
    <property type="component" value="Unassembled WGS sequence"/>
</dbReference>
<name>A0A0V1N9C7_9BILA</name>
<comment type="caution">
    <text evidence="1">The sequence shown here is derived from an EMBL/GenBank/DDBJ whole genome shotgun (WGS) entry which is preliminary data.</text>
</comment>
<keyword evidence="2" id="KW-1185">Reference proteome</keyword>
<accession>A0A0V1N9C7</accession>
<dbReference type="EMBL" id="JYDO01000002">
    <property type="protein sequence ID" value="KRZ80583.1"/>
    <property type="molecule type" value="Genomic_DNA"/>
</dbReference>
<sequence length="65" mass="7560">MLEIFRRRGVSCFSEPEDWNTVSYGVHGNSWKIPCALNQVRLYWCNVEKGDAWAMVVDPFRCGFS</sequence>
<reference evidence="1 2" key="1">
    <citation type="submission" date="2015-01" db="EMBL/GenBank/DDBJ databases">
        <title>Evolution of Trichinella species and genotypes.</title>
        <authorList>
            <person name="Korhonen P.K."/>
            <person name="Edoardo P."/>
            <person name="Giuseppe L.R."/>
            <person name="Gasser R.B."/>
        </authorList>
    </citation>
    <scope>NUCLEOTIDE SEQUENCE [LARGE SCALE GENOMIC DNA]</scope>
    <source>
        <strain evidence="1">ISS1980</strain>
    </source>
</reference>
<protein>
    <submittedName>
        <fullName evidence="1">Uncharacterized protein</fullName>
    </submittedName>
</protein>
<evidence type="ECO:0000313" key="2">
    <source>
        <dbReference type="Proteomes" id="UP000054843"/>
    </source>
</evidence>
<gene>
    <name evidence="1" type="ORF">T10_11144</name>
</gene>
<dbReference type="AlphaFoldDB" id="A0A0V1N9C7"/>
<evidence type="ECO:0000313" key="1">
    <source>
        <dbReference type="EMBL" id="KRZ80583.1"/>
    </source>
</evidence>
<organism evidence="1 2">
    <name type="scientific">Trichinella papuae</name>
    <dbReference type="NCBI Taxonomy" id="268474"/>
    <lineage>
        <taxon>Eukaryota</taxon>
        <taxon>Metazoa</taxon>
        <taxon>Ecdysozoa</taxon>
        <taxon>Nematoda</taxon>
        <taxon>Enoplea</taxon>
        <taxon>Dorylaimia</taxon>
        <taxon>Trichinellida</taxon>
        <taxon>Trichinellidae</taxon>
        <taxon>Trichinella</taxon>
    </lineage>
</organism>